<reference evidence="1 3" key="1">
    <citation type="submission" date="2020-08" db="EMBL/GenBank/DDBJ databases">
        <title>Genomic Encyclopedia of Type Strains, Phase IV (KMG-IV): sequencing the most valuable type-strain genomes for metagenomic binning, comparative biology and taxonomic classification.</title>
        <authorList>
            <person name="Goeker M."/>
        </authorList>
    </citation>
    <scope>NUCLEOTIDE SEQUENCE [LARGE SCALE GENOMIC DNA]</scope>
    <source>
        <strain evidence="1 3">DSM 14562</strain>
    </source>
</reference>
<dbReference type="RefSeq" id="WP_056433316.1">
    <property type="nucleotide sequence ID" value="NZ_JACHNX010000009.1"/>
</dbReference>
<dbReference type="EMBL" id="JAFHKU010000135">
    <property type="protein sequence ID" value="MBN3560404.1"/>
    <property type="molecule type" value="Genomic_DNA"/>
</dbReference>
<name>A0AA41A2I7_9SPHN</name>
<gene>
    <name evidence="1" type="ORF">GGQ89_002533</name>
    <name evidence="2" type="ORF">JYA60_19455</name>
</gene>
<keyword evidence="3" id="KW-1185">Reference proteome</keyword>
<dbReference type="AlphaFoldDB" id="A0AA41A2I7"/>
<reference evidence="2" key="2">
    <citation type="submission" date="2021-01" db="EMBL/GenBank/DDBJ databases">
        <title>Genome Sequencing of Type Strains.</title>
        <authorList>
            <person name="Lemaire J.F."/>
            <person name="Inderbitzin P."/>
            <person name="Collins S.B."/>
            <person name="Wespe N."/>
            <person name="Knight-Connoni V."/>
        </authorList>
    </citation>
    <scope>NUCLEOTIDE SEQUENCE</scope>
    <source>
        <strain evidence="2">DSM 14562</strain>
    </source>
</reference>
<accession>A0AA41A2I7</accession>
<dbReference type="EMBL" id="JACHNX010000009">
    <property type="protein sequence ID" value="MBB4610303.1"/>
    <property type="molecule type" value="Genomic_DNA"/>
</dbReference>
<dbReference type="Proteomes" id="UP000704529">
    <property type="component" value="Unassembled WGS sequence"/>
</dbReference>
<organism evidence="2 4">
    <name type="scientific">Sphingomonas yabuuchiae</name>
    <dbReference type="NCBI Taxonomy" id="172044"/>
    <lineage>
        <taxon>Bacteria</taxon>
        <taxon>Pseudomonadati</taxon>
        <taxon>Pseudomonadota</taxon>
        <taxon>Alphaproteobacteria</taxon>
        <taxon>Sphingomonadales</taxon>
        <taxon>Sphingomonadaceae</taxon>
        <taxon>Sphingomonas</taxon>
    </lineage>
</organism>
<evidence type="ECO:0000313" key="3">
    <source>
        <dbReference type="Proteomes" id="UP000584663"/>
    </source>
</evidence>
<evidence type="ECO:0000313" key="1">
    <source>
        <dbReference type="EMBL" id="MBB4610303.1"/>
    </source>
</evidence>
<comment type="caution">
    <text evidence="2">The sequence shown here is derived from an EMBL/GenBank/DDBJ whole genome shotgun (WGS) entry which is preliminary data.</text>
</comment>
<evidence type="ECO:0000313" key="2">
    <source>
        <dbReference type="EMBL" id="MBN3560404.1"/>
    </source>
</evidence>
<dbReference type="Proteomes" id="UP000584663">
    <property type="component" value="Unassembled WGS sequence"/>
</dbReference>
<sequence length="69" mass="7113">MIGRIIGALVGREIGRREGNDGFKGAALGALAVGGMRRLGPLGLLLGGGYAAKKAYDRRKAGKAVGNRY</sequence>
<protein>
    <submittedName>
        <fullName evidence="2">Uncharacterized protein</fullName>
    </submittedName>
</protein>
<proteinExistence type="predicted"/>
<evidence type="ECO:0000313" key="4">
    <source>
        <dbReference type="Proteomes" id="UP000704529"/>
    </source>
</evidence>